<reference evidence="1 2" key="1">
    <citation type="submission" date="2020-08" db="EMBL/GenBank/DDBJ databases">
        <title>Sequencing the genomes of 1000 actinobacteria strains.</title>
        <authorList>
            <person name="Klenk H.-P."/>
        </authorList>
    </citation>
    <scope>NUCLEOTIDE SEQUENCE [LARGE SCALE GENOMIC DNA]</scope>
    <source>
        <strain evidence="1 2">DSM 45823</strain>
    </source>
</reference>
<dbReference type="Gene3D" id="3.40.1760.10">
    <property type="entry name" value="YfbM-like super family"/>
    <property type="match status" value="1"/>
</dbReference>
<keyword evidence="2" id="KW-1185">Reference proteome</keyword>
<organism evidence="1 2">
    <name type="scientific">Thermomonospora cellulosilytica</name>
    <dbReference type="NCBI Taxonomy" id="1411118"/>
    <lineage>
        <taxon>Bacteria</taxon>
        <taxon>Bacillati</taxon>
        <taxon>Actinomycetota</taxon>
        <taxon>Actinomycetes</taxon>
        <taxon>Streptosporangiales</taxon>
        <taxon>Thermomonosporaceae</taxon>
        <taxon>Thermomonospora</taxon>
    </lineage>
</organism>
<dbReference type="EMBL" id="JACJII010000001">
    <property type="protein sequence ID" value="MBA9004635.1"/>
    <property type="molecule type" value="Genomic_DNA"/>
</dbReference>
<dbReference type="InterPro" id="IPR035944">
    <property type="entry name" value="YfbM-like_sf"/>
</dbReference>
<dbReference type="AlphaFoldDB" id="A0A7W3R9S6"/>
<evidence type="ECO:0000313" key="2">
    <source>
        <dbReference type="Proteomes" id="UP000539313"/>
    </source>
</evidence>
<dbReference type="RefSeq" id="WP_182706035.1">
    <property type="nucleotide sequence ID" value="NZ_JACJII010000001.1"/>
</dbReference>
<dbReference type="Proteomes" id="UP000539313">
    <property type="component" value="Unassembled WGS sequence"/>
</dbReference>
<dbReference type="Pfam" id="PF08974">
    <property type="entry name" value="DUF1877"/>
    <property type="match status" value="1"/>
</dbReference>
<comment type="caution">
    <text evidence="1">The sequence shown here is derived from an EMBL/GenBank/DDBJ whole genome shotgun (WGS) entry which is preliminary data.</text>
</comment>
<accession>A0A7W3R9S6</accession>
<name>A0A7W3R9S6_9ACTN</name>
<dbReference type="InterPro" id="IPR015068">
    <property type="entry name" value="DUF1877"/>
</dbReference>
<evidence type="ECO:0000313" key="1">
    <source>
        <dbReference type="EMBL" id="MBA9004635.1"/>
    </source>
</evidence>
<protein>
    <recommendedName>
        <fullName evidence="3">DUF1877 family protein</fullName>
    </recommendedName>
</protein>
<evidence type="ECO:0008006" key="3">
    <source>
        <dbReference type="Google" id="ProtNLM"/>
    </source>
</evidence>
<sequence length="156" mass="16978">MGVPGSYVRLPFDDWLAVDEAAPEEADALLDAVYEHRRERWLDVDKTWDALDMLLVLATGGETGIAGGARAMTPYRGGETSFLDAGDVRRVAGALARTPFDRLVAAYDPEVMAAAYPPGVWTDRASLEPLEGTYARVRDFFRAAAADLDFVLIVIG</sequence>
<gene>
    <name evidence="1" type="ORF">HNR21_003517</name>
</gene>
<proteinExistence type="predicted"/>
<dbReference type="SUPFAM" id="SSF111069">
    <property type="entry name" value="Hypothetical protein yfbM"/>
    <property type="match status" value="1"/>
</dbReference>